<dbReference type="Proteomes" id="UP000276526">
    <property type="component" value="Unassembled WGS sequence"/>
</dbReference>
<comment type="caution">
    <text evidence="3">The sequence shown here is derived from an EMBL/GenBank/DDBJ whole genome shotgun (WGS) entry which is preliminary data.</text>
</comment>
<dbReference type="AlphaFoldDB" id="A0A3R8PC22"/>
<dbReference type="RefSeq" id="WP_125207253.1">
    <property type="nucleotide sequence ID" value="NZ_JAPJOD010000005.1"/>
</dbReference>
<evidence type="ECO:0000259" key="2">
    <source>
        <dbReference type="Pfam" id="PF13625"/>
    </source>
</evidence>
<feature type="region of interest" description="Disordered" evidence="1">
    <location>
        <begin position="637"/>
        <end position="659"/>
    </location>
</feature>
<accession>A0A3R8PC22</accession>
<dbReference type="EMBL" id="PQNK01000012">
    <property type="protein sequence ID" value="RRO86131.1"/>
    <property type="molecule type" value="Genomic_DNA"/>
</dbReference>
<evidence type="ECO:0000256" key="1">
    <source>
        <dbReference type="SAM" id="MobiDB-lite"/>
    </source>
</evidence>
<feature type="compositionally biased region" description="Pro residues" evidence="1">
    <location>
        <begin position="647"/>
        <end position="656"/>
    </location>
</feature>
<dbReference type="InterPro" id="IPR032830">
    <property type="entry name" value="XPB/Ssl2_N"/>
</dbReference>
<organism evidence="3 4">
    <name type="scientific">Corynebacterium bovis</name>
    <dbReference type="NCBI Taxonomy" id="36808"/>
    <lineage>
        <taxon>Bacteria</taxon>
        <taxon>Bacillati</taxon>
        <taxon>Actinomycetota</taxon>
        <taxon>Actinomycetes</taxon>
        <taxon>Mycobacteriales</taxon>
        <taxon>Corynebacteriaceae</taxon>
        <taxon>Corynebacterium</taxon>
    </lineage>
</organism>
<reference evidence="3 4" key="1">
    <citation type="submission" date="2018-01" db="EMBL/GenBank/DDBJ databases">
        <title>Twenty Corynebacterium bovis Genomes.</title>
        <authorList>
            <person name="Gulvik C.A."/>
        </authorList>
    </citation>
    <scope>NUCLEOTIDE SEQUENCE [LARGE SCALE GENOMIC DNA]</scope>
    <source>
        <strain evidence="3 4">F6900</strain>
    </source>
</reference>
<proteinExistence type="predicted"/>
<gene>
    <name evidence="3" type="ORF">CXF48_07760</name>
</gene>
<evidence type="ECO:0000313" key="4">
    <source>
        <dbReference type="Proteomes" id="UP000276526"/>
    </source>
</evidence>
<dbReference type="Pfam" id="PF13625">
    <property type="entry name" value="Helicase_C_3"/>
    <property type="match status" value="1"/>
</dbReference>
<feature type="domain" description="Helicase XPB/Ssl2 N-terminal" evidence="2">
    <location>
        <begin position="484"/>
        <end position="596"/>
    </location>
</feature>
<protein>
    <recommendedName>
        <fullName evidence="2">Helicase XPB/Ssl2 N-terminal domain-containing protein</fullName>
    </recommendedName>
</protein>
<name>A0A3R8PC22_9CORY</name>
<sequence>MTTNASSPDGGGVPSFVDWLTDHGDAALVDLLHRLRVLHPGGRDIIGAVADPHALRHLRAVDLALLHAAVEAGGHEAPVTGADVTAALTTLLDDTGCTRRPDPADLRDAAGVLARWALLYGPGFRLDGTTAEAAGGDWDDVVLAVPAHVARLLDPTTDHLWRRVDVHRCPVPTAELPALVADLPTRQRRLLDTLHASGGIGRSSSLGDPDSPLSGLLRAGVLDRVDDETARLSGRVSAVVGCTLVSEPGGDLRPPRPADPDPRRDAASVAAAVETLRRLVDLLTDLGRSPLSPLAAGGVGPRELTKVARRLDVTVDEVAEDVALCRHAGFIACDHPTPAPVDDHGGPYWAVTARGAEFLDAPLDLRWAMLLRGWTTSPHAPWLADRRGARLLQPELDDAAVAGLRRLVPDLLATAPADTPAATVWRLRPAQAAVTRPGDLDAVLAEADRLGLPGAAAAAVAATDDVGELAAALREILPPPVTTLIIQADHTILAPGPLTPEAETWLRRIADRESSGMASVWRVTPESLARAVRAGDTAADIEGFLSSYTREIPQALRYMITDTARAAATATVGTASSYIVGPDAATVDGVVSTAATVSPGLPLRRLAPTVLVSPLQVSAVVEALEPAGVRLTLEDGGARVTTGPAPSRVPDPPSPVPDGRAEAAAAVEAFRRARAAAPVDGDLRTVREPREVMAALREAYVAGHRVRLAYVDATGTATRDWVSVVTMTPSSIVAVSETGGGSLSVQPHRIASVQVPVPPA</sequence>
<evidence type="ECO:0000313" key="3">
    <source>
        <dbReference type="EMBL" id="RRO86131.1"/>
    </source>
</evidence>